<reference evidence="20 21" key="1">
    <citation type="submission" date="2024-12" db="EMBL/GenBank/DDBJ databases">
        <title>The unique morphological basis and parallel evolutionary history of personate flowers in Penstemon.</title>
        <authorList>
            <person name="Depatie T.H."/>
            <person name="Wessinger C.A."/>
        </authorList>
    </citation>
    <scope>NUCLEOTIDE SEQUENCE [LARGE SCALE GENOMIC DNA]</scope>
    <source>
        <strain evidence="20">WTNN_2</strain>
        <tissue evidence="20">Leaf</tissue>
    </source>
</reference>
<dbReference type="EC" id="1.11.1.7" evidence="2"/>
<dbReference type="PRINTS" id="PR00461">
    <property type="entry name" value="PLPEROXIDASE"/>
</dbReference>
<keyword evidence="21" id="KW-1185">Reference proteome</keyword>
<comment type="caution">
    <text evidence="20">The sequence shown here is derived from an EMBL/GenBank/DDBJ whole genome shotgun (WGS) entry which is preliminary data.</text>
</comment>
<feature type="binding site" evidence="13">
    <location>
        <position position="198"/>
    </location>
    <ligand>
        <name>Ca(2+)</name>
        <dbReference type="ChEBI" id="CHEBI:29108"/>
        <label>1</label>
    </ligand>
</feature>
<evidence type="ECO:0000256" key="13">
    <source>
        <dbReference type="PIRSR" id="PIRSR600823-3"/>
    </source>
</evidence>
<feature type="binding site" evidence="13">
    <location>
        <position position="193"/>
    </location>
    <ligand>
        <name>Ca(2+)</name>
        <dbReference type="ChEBI" id="CHEBI:29108"/>
        <label>1</label>
    </ligand>
</feature>
<feature type="signal peptide" evidence="18">
    <location>
        <begin position="1"/>
        <end position="24"/>
    </location>
</feature>
<evidence type="ECO:0000256" key="3">
    <source>
        <dbReference type="ARBA" id="ARBA00022559"/>
    </source>
</evidence>
<comment type="cofactor">
    <cofactor evidence="13">
        <name>heme b</name>
        <dbReference type="ChEBI" id="CHEBI:60344"/>
    </cofactor>
    <text evidence="13">Binds 1 heme b (iron(II)-protoporphyrin IX) group per subunit.</text>
</comment>
<feature type="domain" description="Plant heme peroxidase family profile" evidence="19">
    <location>
        <begin position="151"/>
        <end position="447"/>
    </location>
</feature>
<dbReference type="EMBL" id="JBJXBP010000004">
    <property type="protein sequence ID" value="KAL3835598.1"/>
    <property type="molecule type" value="Genomic_DNA"/>
</dbReference>
<evidence type="ECO:0000256" key="18">
    <source>
        <dbReference type="SAM" id="SignalP"/>
    </source>
</evidence>
<evidence type="ECO:0000256" key="16">
    <source>
        <dbReference type="RuleBase" id="RU004241"/>
    </source>
</evidence>
<dbReference type="Proteomes" id="UP001634393">
    <property type="component" value="Unassembled WGS sequence"/>
</dbReference>
<feature type="binding site" evidence="13">
    <location>
        <position position="200"/>
    </location>
    <ligand>
        <name>Ca(2+)</name>
        <dbReference type="ChEBI" id="CHEBI:29108"/>
        <label>1</label>
    </ligand>
</feature>
<evidence type="ECO:0000256" key="10">
    <source>
        <dbReference type="ARBA" id="ARBA00023180"/>
    </source>
</evidence>
<evidence type="ECO:0000256" key="14">
    <source>
        <dbReference type="PIRSR" id="PIRSR600823-4"/>
    </source>
</evidence>
<keyword evidence="6 13" id="KW-0106">Calcium</keyword>
<dbReference type="GO" id="GO:0046872">
    <property type="term" value="F:metal ion binding"/>
    <property type="evidence" value="ECO:0007669"/>
    <property type="project" value="UniProtKB-KW"/>
</dbReference>
<sequence>MGPRGRILAVTLLSCAILPLLASALFPNQLINDIHGSDPNPDESNYVNTIINEHDLVNTPQPDDFFTSIEKEQVTSKNGELRNQKETGSHKKKHKREKKHKKEKKHIKEHEPILEPEPEIVEAKPVIVPEEPVKELVKPVVNEPAEPVQGGLRVGYYQKTCPQAENIVKEAMEDILHKNVKVGPSIVRLFFHDCFVTGCDASLLLDKTPSGEPVEKTAVHNGLNVQGYAEIQEIKTRLEAACPGIVSCADVLAFANREALNHTGVPRFDVVSGRRDRPVSLAKNVDVNVPLPDTPIQQMIQMFTKKGMNLEDFVLLIGAHSIGEAHCRNVADRFGNPEKRKEINPRYLDKLHVHIMCVDPNQTLPFDRLSHHHMDAAFYKQLLASETLLESDHNLMKEPNANALMKKYGDDQDGWLAKFTQSIIKLGNIEVLTGDQGEIRKQCNAFN</sequence>
<feature type="binding site" evidence="13">
    <location>
        <position position="215"/>
    </location>
    <ligand>
        <name>Ca(2+)</name>
        <dbReference type="ChEBI" id="CHEBI:29108"/>
        <label>1</label>
    </ligand>
</feature>
<evidence type="ECO:0000256" key="7">
    <source>
        <dbReference type="ARBA" id="ARBA00023002"/>
    </source>
</evidence>
<dbReference type="PROSITE" id="PS00436">
    <property type="entry name" value="PEROXIDASE_2"/>
    <property type="match status" value="1"/>
</dbReference>
<dbReference type="GO" id="GO:0140825">
    <property type="term" value="F:lactoperoxidase activity"/>
    <property type="evidence" value="ECO:0007669"/>
    <property type="project" value="UniProtKB-EC"/>
</dbReference>
<evidence type="ECO:0000256" key="9">
    <source>
        <dbReference type="ARBA" id="ARBA00023157"/>
    </source>
</evidence>
<evidence type="ECO:0000256" key="6">
    <source>
        <dbReference type="ARBA" id="ARBA00022837"/>
    </source>
</evidence>
<dbReference type="CDD" id="cd00693">
    <property type="entry name" value="secretory_peroxidase"/>
    <property type="match status" value="1"/>
</dbReference>
<feature type="disulfide bond" evidence="15">
    <location>
        <begin position="248"/>
        <end position="443"/>
    </location>
</feature>
<gene>
    <name evidence="20" type="ORF">ACJIZ3_010334</name>
</gene>
<dbReference type="Gene3D" id="1.10.520.10">
    <property type="match status" value="1"/>
</dbReference>
<comment type="cofactor">
    <cofactor evidence="13">
        <name>Ca(2+)</name>
        <dbReference type="ChEBI" id="CHEBI:29108"/>
    </cofactor>
    <text evidence="13">Binds 2 calcium ions per subunit.</text>
</comment>
<evidence type="ECO:0000256" key="12">
    <source>
        <dbReference type="PIRSR" id="PIRSR600823-2"/>
    </source>
</evidence>
<dbReference type="FunFam" id="1.10.420.10:FF:000001">
    <property type="entry name" value="Peroxidase"/>
    <property type="match status" value="1"/>
</dbReference>
<feature type="binding site" description="axial binding residue" evidence="13">
    <location>
        <position position="320"/>
    </location>
    <ligand>
        <name>heme b</name>
        <dbReference type="ChEBI" id="CHEBI:60344"/>
    </ligand>
    <ligandPart>
        <name>Fe</name>
        <dbReference type="ChEBI" id="CHEBI:18248"/>
    </ligandPart>
</feature>
<accession>A0ABD3TGG4</accession>
<feature type="disulfide bond" evidence="15">
    <location>
        <begin position="194"/>
        <end position="199"/>
    </location>
</feature>
<feature type="compositionally biased region" description="Basic and acidic residues" evidence="17">
    <location>
        <begin position="72"/>
        <end position="89"/>
    </location>
</feature>
<evidence type="ECO:0000256" key="17">
    <source>
        <dbReference type="SAM" id="MobiDB-lite"/>
    </source>
</evidence>
<feature type="site" description="Transition state stabilizer" evidence="14">
    <location>
        <position position="188"/>
    </location>
</feature>
<feature type="binding site" evidence="13">
    <location>
        <position position="367"/>
    </location>
    <ligand>
        <name>Ca(2+)</name>
        <dbReference type="ChEBI" id="CHEBI:29108"/>
        <label>2</label>
    </ligand>
</feature>
<evidence type="ECO:0000256" key="15">
    <source>
        <dbReference type="PIRSR" id="PIRSR600823-5"/>
    </source>
</evidence>
<feature type="chain" id="PRO_5044805418" description="peroxidase" evidence="18">
    <location>
        <begin position="25"/>
        <end position="447"/>
    </location>
</feature>
<comment type="catalytic activity">
    <reaction evidence="1">
        <text>2 a phenolic donor + H2O2 = 2 a phenolic radical donor + 2 H2O</text>
        <dbReference type="Rhea" id="RHEA:56136"/>
        <dbReference type="ChEBI" id="CHEBI:15377"/>
        <dbReference type="ChEBI" id="CHEBI:16240"/>
        <dbReference type="ChEBI" id="CHEBI:139520"/>
        <dbReference type="ChEBI" id="CHEBI:139521"/>
        <dbReference type="EC" id="1.11.1.7"/>
    </reaction>
</comment>
<dbReference type="InterPro" id="IPR010255">
    <property type="entry name" value="Haem_peroxidase_sf"/>
</dbReference>
<dbReference type="AlphaFoldDB" id="A0ABD3TGG4"/>
<dbReference type="Pfam" id="PF00141">
    <property type="entry name" value="peroxidase"/>
    <property type="match status" value="1"/>
</dbReference>
<evidence type="ECO:0000313" key="21">
    <source>
        <dbReference type="Proteomes" id="UP001634393"/>
    </source>
</evidence>
<organism evidence="20 21">
    <name type="scientific">Penstemon smallii</name>
    <dbReference type="NCBI Taxonomy" id="265156"/>
    <lineage>
        <taxon>Eukaryota</taxon>
        <taxon>Viridiplantae</taxon>
        <taxon>Streptophyta</taxon>
        <taxon>Embryophyta</taxon>
        <taxon>Tracheophyta</taxon>
        <taxon>Spermatophyta</taxon>
        <taxon>Magnoliopsida</taxon>
        <taxon>eudicotyledons</taxon>
        <taxon>Gunneridae</taxon>
        <taxon>Pentapetalae</taxon>
        <taxon>asterids</taxon>
        <taxon>lamiids</taxon>
        <taxon>Lamiales</taxon>
        <taxon>Plantaginaceae</taxon>
        <taxon>Cheloneae</taxon>
        <taxon>Penstemon</taxon>
    </lineage>
</organism>
<evidence type="ECO:0000256" key="5">
    <source>
        <dbReference type="ARBA" id="ARBA00022723"/>
    </source>
</evidence>
<feature type="binding site" evidence="13">
    <location>
        <position position="202"/>
    </location>
    <ligand>
        <name>Ca(2+)</name>
        <dbReference type="ChEBI" id="CHEBI:29108"/>
        <label>1</label>
    </ligand>
</feature>
<feature type="binding site" evidence="12">
    <location>
        <position position="290"/>
    </location>
    <ligand>
        <name>substrate</name>
    </ligand>
</feature>
<dbReference type="PANTHER" id="PTHR31517:SF84">
    <property type="entry name" value="PEROXIDASE"/>
    <property type="match status" value="1"/>
</dbReference>
<evidence type="ECO:0000256" key="8">
    <source>
        <dbReference type="ARBA" id="ARBA00023004"/>
    </source>
</evidence>
<evidence type="ECO:0000256" key="11">
    <source>
        <dbReference type="PIRSR" id="PIRSR600823-1"/>
    </source>
</evidence>
<dbReference type="InterPro" id="IPR000823">
    <property type="entry name" value="Peroxidase_pln"/>
</dbReference>
<dbReference type="PANTHER" id="PTHR31517">
    <property type="match status" value="1"/>
</dbReference>
<keyword evidence="5 13" id="KW-0479">Metal-binding</keyword>
<dbReference type="InterPro" id="IPR019794">
    <property type="entry name" value="Peroxidases_AS"/>
</dbReference>
<keyword evidence="7" id="KW-0560">Oxidoreductase</keyword>
<dbReference type="InterPro" id="IPR033905">
    <property type="entry name" value="Secretory_peroxidase"/>
</dbReference>
<keyword evidence="18" id="KW-0732">Signal</keyword>
<protein>
    <recommendedName>
        <fullName evidence="2">peroxidase</fullName>
        <ecNumber evidence="2">1.11.1.7</ecNumber>
    </recommendedName>
</protein>
<dbReference type="PROSITE" id="PS50873">
    <property type="entry name" value="PEROXIDASE_4"/>
    <property type="match status" value="1"/>
</dbReference>
<evidence type="ECO:0000313" key="20">
    <source>
        <dbReference type="EMBL" id="KAL3835598.1"/>
    </source>
</evidence>
<feature type="active site" description="Proton acceptor" evidence="11">
    <location>
        <position position="192"/>
    </location>
</feature>
<dbReference type="PRINTS" id="PR00458">
    <property type="entry name" value="PEROXIDASE"/>
</dbReference>
<feature type="compositionally biased region" description="Basic residues" evidence="17">
    <location>
        <begin position="90"/>
        <end position="105"/>
    </location>
</feature>
<keyword evidence="3" id="KW-0575">Peroxidase</keyword>
<dbReference type="Gene3D" id="1.10.420.10">
    <property type="entry name" value="Peroxidase, domain 2"/>
    <property type="match status" value="1"/>
</dbReference>
<comment type="similarity">
    <text evidence="16">Belongs to the peroxidase family.</text>
</comment>
<dbReference type="InterPro" id="IPR002016">
    <property type="entry name" value="Haem_peroxidase"/>
</dbReference>
<feature type="binding site" evidence="13">
    <location>
        <position position="375"/>
    </location>
    <ligand>
        <name>Ca(2+)</name>
        <dbReference type="ChEBI" id="CHEBI:29108"/>
        <label>2</label>
    </ligand>
</feature>
<proteinExistence type="inferred from homology"/>
<name>A0ABD3TGG4_9LAMI</name>
<keyword evidence="9 15" id="KW-1015">Disulfide bond</keyword>
<evidence type="ECO:0000256" key="1">
    <source>
        <dbReference type="ARBA" id="ARBA00000189"/>
    </source>
</evidence>
<dbReference type="SUPFAM" id="SSF48113">
    <property type="entry name" value="Heme-dependent peroxidases"/>
    <property type="match status" value="1"/>
</dbReference>
<evidence type="ECO:0000256" key="2">
    <source>
        <dbReference type="ARBA" id="ARBA00012313"/>
    </source>
</evidence>
<feature type="binding site" evidence="13">
    <location>
        <position position="196"/>
    </location>
    <ligand>
        <name>Ca(2+)</name>
        <dbReference type="ChEBI" id="CHEBI:29108"/>
        <label>1</label>
    </ligand>
</feature>
<keyword evidence="8 13" id="KW-0408">Iron</keyword>
<evidence type="ECO:0000259" key="19">
    <source>
        <dbReference type="PROSITE" id="PS50873"/>
    </source>
</evidence>
<evidence type="ECO:0000256" key="4">
    <source>
        <dbReference type="ARBA" id="ARBA00022617"/>
    </source>
</evidence>
<feature type="disulfide bond" evidence="15">
    <location>
        <begin position="161"/>
        <end position="242"/>
    </location>
</feature>
<feature type="region of interest" description="Disordered" evidence="17">
    <location>
        <begin position="72"/>
        <end position="109"/>
    </location>
</feature>
<keyword evidence="10" id="KW-0325">Glycoprotein</keyword>
<keyword evidence="4" id="KW-0349">Heme</keyword>